<evidence type="ECO:0000313" key="2">
    <source>
        <dbReference type="EMBL" id="MPC39179.1"/>
    </source>
</evidence>
<dbReference type="Proteomes" id="UP000324222">
    <property type="component" value="Unassembled WGS sequence"/>
</dbReference>
<reference evidence="2 3" key="1">
    <citation type="submission" date="2019-05" db="EMBL/GenBank/DDBJ databases">
        <title>Another draft genome of Portunus trituberculatus and its Hox gene families provides insights of decapod evolution.</title>
        <authorList>
            <person name="Jeong J.-H."/>
            <person name="Song I."/>
            <person name="Kim S."/>
            <person name="Choi T."/>
            <person name="Kim D."/>
            <person name="Ryu S."/>
            <person name="Kim W."/>
        </authorList>
    </citation>
    <scope>NUCLEOTIDE SEQUENCE [LARGE SCALE GENOMIC DNA]</scope>
    <source>
        <tissue evidence="2">Muscle</tissue>
    </source>
</reference>
<accession>A0A5B7F1R9</accession>
<feature type="region of interest" description="Disordered" evidence="1">
    <location>
        <begin position="47"/>
        <end position="73"/>
    </location>
</feature>
<evidence type="ECO:0000256" key="1">
    <source>
        <dbReference type="SAM" id="MobiDB-lite"/>
    </source>
</evidence>
<proteinExistence type="predicted"/>
<gene>
    <name evidence="2" type="ORF">E2C01_032704</name>
</gene>
<protein>
    <submittedName>
        <fullName evidence="2">Uncharacterized protein</fullName>
    </submittedName>
</protein>
<keyword evidence="3" id="KW-1185">Reference proteome</keyword>
<sequence length="73" mass="8244">MSITCIYSTFLLINRSGFTAPTSLRHIISSCRFVRSPQLRQEIAQTTAREHDIQGAIRGTLTPREEQTASYSE</sequence>
<evidence type="ECO:0000313" key="3">
    <source>
        <dbReference type="Proteomes" id="UP000324222"/>
    </source>
</evidence>
<dbReference type="AlphaFoldDB" id="A0A5B7F1R9"/>
<comment type="caution">
    <text evidence="2">The sequence shown here is derived from an EMBL/GenBank/DDBJ whole genome shotgun (WGS) entry which is preliminary data.</text>
</comment>
<dbReference type="EMBL" id="VSRR010004285">
    <property type="protein sequence ID" value="MPC39179.1"/>
    <property type="molecule type" value="Genomic_DNA"/>
</dbReference>
<organism evidence="2 3">
    <name type="scientific">Portunus trituberculatus</name>
    <name type="common">Swimming crab</name>
    <name type="synonym">Neptunus trituberculatus</name>
    <dbReference type="NCBI Taxonomy" id="210409"/>
    <lineage>
        <taxon>Eukaryota</taxon>
        <taxon>Metazoa</taxon>
        <taxon>Ecdysozoa</taxon>
        <taxon>Arthropoda</taxon>
        <taxon>Crustacea</taxon>
        <taxon>Multicrustacea</taxon>
        <taxon>Malacostraca</taxon>
        <taxon>Eumalacostraca</taxon>
        <taxon>Eucarida</taxon>
        <taxon>Decapoda</taxon>
        <taxon>Pleocyemata</taxon>
        <taxon>Brachyura</taxon>
        <taxon>Eubrachyura</taxon>
        <taxon>Portunoidea</taxon>
        <taxon>Portunidae</taxon>
        <taxon>Portuninae</taxon>
        <taxon>Portunus</taxon>
    </lineage>
</organism>
<name>A0A5B7F1R9_PORTR</name>